<evidence type="ECO:0000313" key="3">
    <source>
        <dbReference type="Proteomes" id="UP001206878"/>
    </source>
</evidence>
<dbReference type="Gene3D" id="3.30.365.10">
    <property type="entry name" value="Aldehyde oxidase/xanthine dehydrogenase, molybdopterin binding domain"/>
    <property type="match status" value="1"/>
</dbReference>
<dbReference type="AlphaFoldDB" id="A0AAW5N2T5"/>
<dbReference type="SUPFAM" id="SSF56003">
    <property type="entry name" value="Molybdenum cofactor-binding domain"/>
    <property type="match status" value="1"/>
</dbReference>
<feature type="non-terminal residue" evidence="2">
    <location>
        <position position="77"/>
    </location>
</feature>
<dbReference type="Proteomes" id="UP001206878">
    <property type="component" value="Unassembled WGS sequence"/>
</dbReference>
<evidence type="ECO:0000313" key="2">
    <source>
        <dbReference type="EMBL" id="MCR6679980.1"/>
    </source>
</evidence>
<dbReference type="Pfam" id="PF02738">
    <property type="entry name" value="MoCoBD_1"/>
    <property type="match status" value="1"/>
</dbReference>
<feature type="non-terminal residue" evidence="2">
    <location>
        <position position="1"/>
    </location>
</feature>
<dbReference type="InterPro" id="IPR037165">
    <property type="entry name" value="AldOxase/xan_DH_Mopterin-bd_sf"/>
</dbReference>
<dbReference type="InterPro" id="IPR008274">
    <property type="entry name" value="AldOxase/xan_DH_MoCoBD1"/>
</dbReference>
<name>A0AAW5N2T5_9ESCH</name>
<protein>
    <submittedName>
        <fullName evidence="2">Molybdopterin-dependent oxidoreductase</fullName>
    </submittedName>
</protein>
<evidence type="ECO:0000259" key="1">
    <source>
        <dbReference type="Pfam" id="PF02738"/>
    </source>
</evidence>
<dbReference type="EMBL" id="JANPXH010002083">
    <property type="protein sequence ID" value="MCR6679980.1"/>
    <property type="molecule type" value="Genomic_DNA"/>
</dbReference>
<feature type="domain" description="Aldehyde oxidase/xanthine dehydrogenase first molybdopterin binding" evidence="1">
    <location>
        <begin position="15"/>
        <end position="77"/>
    </location>
</feature>
<accession>A0AAW5N2T5</accession>
<reference evidence="2" key="1">
    <citation type="submission" date="2022-07" db="EMBL/GenBank/DDBJ databases">
        <title>Diversity of ethanolamine utilization by human commensal Escherichia coli.</title>
        <authorList>
            <person name="Jubelin G."/>
        </authorList>
    </citation>
    <scope>NUCLEOTIDE SEQUENCE</scope>
    <source>
        <strain evidence="2">S1</strain>
    </source>
</reference>
<organism evidence="2 3">
    <name type="scientific">Escherichia marmotae</name>
    <dbReference type="NCBI Taxonomy" id="1499973"/>
    <lineage>
        <taxon>Bacteria</taxon>
        <taxon>Pseudomonadati</taxon>
        <taxon>Pseudomonadota</taxon>
        <taxon>Gammaproteobacteria</taxon>
        <taxon>Enterobacterales</taxon>
        <taxon>Enterobacteriaceae</taxon>
        <taxon>Escherichia</taxon>
    </lineage>
</organism>
<sequence length="77" mass="8417">GEFIAALGWDGWLASTAGPMQMLYACDNVHTLEYGAKLNLPPMKAFRAPGFVEGTFGMECLLDELAAKLEIDPLEIR</sequence>
<dbReference type="GO" id="GO:0016491">
    <property type="term" value="F:oxidoreductase activity"/>
    <property type="evidence" value="ECO:0007669"/>
    <property type="project" value="InterPro"/>
</dbReference>
<comment type="caution">
    <text evidence="2">The sequence shown here is derived from an EMBL/GenBank/DDBJ whole genome shotgun (WGS) entry which is preliminary data.</text>
</comment>
<gene>
    <name evidence="2" type="ORF">NVV43_32040</name>
</gene>
<proteinExistence type="predicted"/>